<dbReference type="PANTHER" id="PTHR37984:SF5">
    <property type="entry name" value="PROTEIN NYNRIN-LIKE"/>
    <property type="match status" value="1"/>
</dbReference>
<dbReference type="SUPFAM" id="SSF56672">
    <property type="entry name" value="DNA/RNA polymerases"/>
    <property type="match status" value="1"/>
</dbReference>
<evidence type="ECO:0000313" key="1">
    <source>
        <dbReference type="EMBL" id="KAK2159321.1"/>
    </source>
</evidence>
<comment type="caution">
    <text evidence="1">The sequence shown here is derived from an EMBL/GenBank/DDBJ whole genome shotgun (WGS) entry which is preliminary data.</text>
</comment>
<dbReference type="InterPro" id="IPR050951">
    <property type="entry name" value="Retrovirus_Pol_polyprotein"/>
</dbReference>
<gene>
    <name evidence="1" type="ORF">NP493_1728g00027</name>
</gene>
<keyword evidence="2" id="KW-1185">Reference proteome</keyword>
<protein>
    <submittedName>
        <fullName evidence="1">Uncharacterized protein</fullName>
    </submittedName>
</protein>
<organism evidence="1 2">
    <name type="scientific">Ridgeia piscesae</name>
    <name type="common">Tubeworm</name>
    <dbReference type="NCBI Taxonomy" id="27915"/>
    <lineage>
        <taxon>Eukaryota</taxon>
        <taxon>Metazoa</taxon>
        <taxon>Spiralia</taxon>
        <taxon>Lophotrochozoa</taxon>
        <taxon>Annelida</taxon>
        <taxon>Polychaeta</taxon>
        <taxon>Sedentaria</taxon>
        <taxon>Canalipalpata</taxon>
        <taxon>Sabellida</taxon>
        <taxon>Siboglinidae</taxon>
        <taxon>Ridgeia</taxon>
    </lineage>
</organism>
<sequence length="163" mass="18122">MRGQTTDVLVECKIDRGAEVNVKPLRVNKHLFPEQKDIHGRPIALQKSKDAELVIHPSRRVPESVKDAVKKELKRMIEIDGIEKVDQPTDWVNSVVIKFVGNYHSSNGLEPGPDKIAAIDDMATPKYSQELQNVLGMVNYLSCYTPDLVIPAASTTVTSTRTS</sequence>
<dbReference type="PANTHER" id="PTHR37984">
    <property type="entry name" value="PROTEIN CBG26694"/>
    <property type="match status" value="1"/>
</dbReference>
<accession>A0AAD9JUT2</accession>
<dbReference type="EMBL" id="JAODUO010001726">
    <property type="protein sequence ID" value="KAK2159321.1"/>
    <property type="molecule type" value="Genomic_DNA"/>
</dbReference>
<dbReference type="Proteomes" id="UP001209878">
    <property type="component" value="Unassembled WGS sequence"/>
</dbReference>
<name>A0AAD9JUT2_RIDPI</name>
<dbReference type="AlphaFoldDB" id="A0AAD9JUT2"/>
<dbReference type="InterPro" id="IPR043502">
    <property type="entry name" value="DNA/RNA_pol_sf"/>
</dbReference>
<evidence type="ECO:0000313" key="2">
    <source>
        <dbReference type="Proteomes" id="UP001209878"/>
    </source>
</evidence>
<reference evidence="1" key="1">
    <citation type="journal article" date="2023" name="Mol. Biol. Evol.">
        <title>Third-Generation Sequencing Reveals the Adaptive Role of the Epigenome in Three Deep-Sea Polychaetes.</title>
        <authorList>
            <person name="Perez M."/>
            <person name="Aroh O."/>
            <person name="Sun Y."/>
            <person name="Lan Y."/>
            <person name="Juniper S.K."/>
            <person name="Young C.R."/>
            <person name="Angers B."/>
            <person name="Qian P.Y."/>
        </authorList>
    </citation>
    <scope>NUCLEOTIDE SEQUENCE</scope>
    <source>
        <strain evidence="1">R07B-5</strain>
    </source>
</reference>
<proteinExistence type="predicted"/>